<comment type="caution">
    <text evidence="2">The sequence shown here is derived from an EMBL/GenBank/DDBJ whole genome shotgun (WGS) entry which is preliminary data.</text>
</comment>
<dbReference type="SMART" id="SM00028">
    <property type="entry name" value="TPR"/>
    <property type="match status" value="2"/>
</dbReference>
<dbReference type="PANTHER" id="PTHR46512:SF10">
    <property type="entry name" value="FK506-BINDING PROTEIN-LIKE"/>
    <property type="match status" value="1"/>
</dbReference>
<sequence length="350" mass="39935">SQSPKIIFVSSEAHRIVSTDDLLKFDIKNASATNTFMDYVSVYGISKLAIHVYADYISKNNTKAVVILTNPGNVWTNIYRNCWRSWYEFPTRIKCAIFMRAPEEGAQSTIHALNLGASLNRSYVTEHVYGEAASLLDRAFERAFSLLVSNEVAVVEIRIPKTLLENSIEELSLKCKVQLIILEYNKSVYECSVDEKLSMASKYKNLGIALYREAISSKQLSAYLFFSQAVKWLCTIDLKESGEKRKEIEELKAQCYNNIGLYLINQKNYPLVIEATTKVLKLDKQNVKALYRRAVANTEIQNYELAEEDLRSALLFDPNNGPVKKQIEEVKKREKVVSDKYALAMKKFLS</sequence>
<feature type="non-terminal residue" evidence="2">
    <location>
        <position position="1"/>
    </location>
</feature>
<protein>
    <submittedName>
        <fullName evidence="2">Uncharacterized protein</fullName>
    </submittedName>
</protein>
<dbReference type="Gene3D" id="1.25.40.10">
    <property type="entry name" value="Tetratricopeptide repeat domain"/>
    <property type="match status" value="1"/>
</dbReference>
<reference evidence="2 3" key="1">
    <citation type="submission" date="2023-11" db="EMBL/GenBank/DDBJ databases">
        <title>Halocaridina rubra genome assembly.</title>
        <authorList>
            <person name="Smith C."/>
        </authorList>
    </citation>
    <scope>NUCLEOTIDE SEQUENCE [LARGE SCALE GENOMIC DNA]</scope>
    <source>
        <strain evidence="2">EP-1</strain>
        <tissue evidence="2">Whole</tissue>
    </source>
</reference>
<keyword evidence="1" id="KW-0802">TPR repeat</keyword>
<accession>A0AAN8XFM7</accession>
<feature type="repeat" description="TPR" evidence="1">
    <location>
        <begin position="287"/>
        <end position="320"/>
    </location>
</feature>
<dbReference type="Gene3D" id="3.40.50.720">
    <property type="entry name" value="NAD(P)-binding Rossmann-like Domain"/>
    <property type="match status" value="1"/>
</dbReference>
<evidence type="ECO:0000313" key="3">
    <source>
        <dbReference type="Proteomes" id="UP001381693"/>
    </source>
</evidence>
<dbReference type="SUPFAM" id="SSF48452">
    <property type="entry name" value="TPR-like"/>
    <property type="match status" value="1"/>
</dbReference>
<proteinExistence type="predicted"/>
<evidence type="ECO:0000256" key="1">
    <source>
        <dbReference type="PROSITE-ProRule" id="PRU00339"/>
    </source>
</evidence>
<dbReference type="Proteomes" id="UP001381693">
    <property type="component" value="Unassembled WGS sequence"/>
</dbReference>
<dbReference type="EMBL" id="JAXCGZ010003039">
    <property type="protein sequence ID" value="KAK7083442.1"/>
    <property type="molecule type" value="Genomic_DNA"/>
</dbReference>
<dbReference type="AlphaFoldDB" id="A0AAN8XFM7"/>
<gene>
    <name evidence="2" type="ORF">SK128_001155</name>
</gene>
<keyword evidence="3" id="KW-1185">Reference proteome</keyword>
<dbReference type="InterPro" id="IPR036291">
    <property type="entry name" value="NAD(P)-bd_dom_sf"/>
</dbReference>
<dbReference type="PROSITE" id="PS50005">
    <property type="entry name" value="TPR"/>
    <property type="match status" value="1"/>
</dbReference>
<organism evidence="2 3">
    <name type="scientific">Halocaridina rubra</name>
    <name type="common">Hawaiian red shrimp</name>
    <dbReference type="NCBI Taxonomy" id="373956"/>
    <lineage>
        <taxon>Eukaryota</taxon>
        <taxon>Metazoa</taxon>
        <taxon>Ecdysozoa</taxon>
        <taxon>Arthropoda</taxon>
        <taxon>Crustacea</taxon>
        <taxon>Multicrustacea</taxon>
        <taxon>Malacostraca</taxon>
        <taxon>Eumalacostraca</taxon>
        <taxon>Eucarida</taxon>
        <taxon>Decapoda</taxon>
        <taxon>Pleocyemata</taxon>
        <taxon>Caridea</taxon>
        <taxon>Atyoidea</taxon>
        <taxon>Atyidae</taxon>
        <taxon>Halocaridina</taxon>
    </lineage>
</organism>
<evidence type="ECO:0000313" key="2">
    <source>
        <dbReference type="EMBL" id="KAK7083442.1"/>
    </source>
</evidence>
<name>A0AAN8XFM7_HALRR</name>
<dbReference type="SUPFAM" id="SSF51735">
    <property type="entry name" value="NAD(P)-binding Rossmann-fold domains"/>
    <property type="match status" value="1"/>
</dbReference>
<dbReference type="InterPro" id="IPR011990">
    <property type="entry name" value="TPR-like_helical_dom_sf"/>
</dbReference>
<dbReference type="InterPro" id="IPR050754">
    <property type="entry name" value="FKBP4/5/8-like"/>
</dbReference>
<dbReference type="PANTHER" id="PTHR46512">
    <property type="entry name" value="PEPTIDYLPROLYL ISOMERASE"/>
    <property type="match status" value="1"/>
</dbReference>
<dbReference type="InterPro" id="IPR019734">
    <property type="entry name" value="TPR_rpt"/>
</dbReference>